<dbReference type="Gene3D" id="1.10.10.10">
    <property type="entry name" value="Winged helix-like DNA-binding domain superfamily/Winged helix DNA-binding domain"/>
    <property type="match status" value="1"/>
</dbReference>
<dbReference type="RefSeq" id="WP_126460086.1">
    <property type="nucleotide sequence ID" value="NZ_AP018721.1"/>
</dbReference>
<keyword evidence="3" id="KW-1185">Reference proteome</keyword>
<evidence type="ECO:0000313" key="2">
    <source>
        <dbReference type="EMBL" id="TCS68991.1"/>
    </source>
</evidence>
<dbReference type="EMBL" id="SLZY01000022">
    <property type="protein sequence ID" value="TCS68991.1"/>
    <property type="molecule type" value="Genomic_DNA"/>
</dbReference>
<dbReference type="InterPro" id="IPR001845">
    <property type="entry name" value="HTH_ArsR_DNA-bd_dom"/>
</dbReference>
<gene>
    <name evidence="2" type="ORF">EDC61_1226</name>
</gene>
<organism evidence="2 3">
    <name type="scientific">Sulfuritortus calidifontis</name>
    <dbReference type="NCBI Taxonomy" id="1914471"/>
    <lineage>
        <taxon>Bacteria</taxon>
        <taxon>Pseudomonadati</taxon>
        <taxon>Pseudomonadota</taxon>
        <taxon>Betaproteobacteria</taxon>
        <taxon>Nitrosomonadales</taxon>
        <taxon>Thiobacillaceae</taxon>
        <taxon>Sulfuritortus</taxon>
    </lineage>
</organism>
<comment type="caution">
    <text evidence="2">The sequence shown here is derived from an EMBL/GenBank/DDBJ whole genome shotgun (WGS) entry which is preliminary data.</text>
</comment>
<reference evidence="2 3" key="1">
    <citation type="submission" date="2019-03" db="EMBL/GenBank/DDBJ databases">
        <title>Genomic Encyclopedia of Type Strains, Phase IV (KMG-IV): sequencing the most valuable type-strain genomes for metagenomic binning, comparative biology and taxonomic classification.</title>
        <authorList>
            <person name="Goeker M."/>
        </authorList>
    </citation>
    <scope>NUCLEOTIDE SEQUENCE [LARGE SCALE GENOMIC DNA]</scope>
    <source>
        <strain evidence="2 3">DSM 103923</strain>
    </source>
</reference>
<dbReference type="SUPFAM" id="SSF46785">
    <property type="entry name" value="Winged helix' DNA-binding domain"/>
    <property type="match status" value="1"/>
</dbReference>
<feature type="domain" description="HTH arsR-type" evidence="1">
    <location>
        <begin position="8"/>
        <end position="83"/>
    </location>
</feature>
<dbReference type="Proteomes" id="UP000295135">
    <property type="component" value="Unassembled WGS sequence"/>
</dbReference>
<dbReference type="Gene3D" id="3.30.460.10">
    <property type="entry name" value="Beta Polymerase, domain 2"/>
    <property type="match status" value="1"/>
</dbReference>
<dbReference type="Pfam" id="PF18765">
    <property type="entry name" value="Polbeta"/>
    <property type="match status" value="1"/>
</dbReference>
<name>A0A4R3JSZ0_9PROT</name>
<dbReference type="Pfam" id="PF12802">
    <property type="entry name" value="MarR_2"/>
    <property type="match status" value="1"/>
</dbReference>
<sequence length="194" mass="21290">MPTNPIDLLFSAYRRQVLGLLLLRPDDSLHVREIARLTGVPAGSLHRELRALTEAGLLQREPAGNQVRYRANRACPIYPELTEIFRKTAGLADVLREALAPLAGRVTAAFVFGSLAQGMGSATSDVDVFVIGEADFSEVVALLSPLRQRLGREVNPVVMTPAEFAAQRKAKERFVTRVLREPKLFLIGTDDDLG</sequence>
<dbReference type="InterPro" id="IPR011991">
    <property type="entry name" value="ArsR-like_HTH"/>
</dbReference>
<dbReference type="CDD" id="cd05403">
    <property type="entry name" value="NT_KNTase_like"/>
    <property type="match status" value="1"/>
</dbReference>
<dbReference type="SUPFAM" id="SSF81301">
    <property type="entry name" value="Nucleotidyltransferase"/>
    <property type="match status" value="1"/>
</dbReference>
<dbReference type="InterPro" id="IPR036388">
    <property type="entry name" value="WH-like_DNA-bd_sf"/>
</dbReference>
<dbReference type="InterPro" id="IPR000835">
    <property type="entry name" value="HTH_MarR-typ"/>
</dbReference>
<proteinExistence type="predicted"/>
<dbReference type="InterPro" id="IPR041633">
    <property type="entry name" value="Polbeta"/>
</dbReference>
<dbReference type="InterPro" id="IPR043519">
    <property type="entry name" value="NT_sf"/>
</dbReference>
<dbReference type="AlphaFoldDB" id="A0A4R3JSZ0"/>
<dbReference type="SMART" id="SM00418">
    <property type="entry name" value="HTH_ARSR"/>
    <property type="match status" value="1"/>
</dbReference>
<dbReference type="CDD" id="cd00090">
    <property type="entry name" value="HTH_ARSR"/>
    <property type="match status" value="1"/>
</dbReference>
<dbReference type="OrthoDB" id="8223306at2"/>
<dbReference type="InterPro" id="IPR036390">
    <property type="entry name" value="WH_DNA-bd_sf"/>
</dbReference>
<evidence type="ECO:0000313" key="3">
    <source>
        <dbReference type="Proteomes" id="UP000295135"/>
    </source>
</evidence>
<accession>A0A4R3JSZ0</accession>
<dbReference type="GO" id="GO:0003700">
    <property type="term" value="F:DNA-binding transcription factor activity"/>
    <property type="evidence" value="ECO:0007669"/>
    <property type="project" value="InterPro"/>
</dbReference>
<evidence type="ECO:0000259" key="1">
    <source>
        <dbReference type="SMART" id="SM00418"/>
    </source>
</evidence>
<protein>
    <submittedName>
        <fullName evidence="2">ArsR family transcriptional regulator</fullName>
    </submittedName>
</protein>